<feature type="region of interest" description="Disordered" evidence="1">
    <location>
        <begin position="170"/>
        <end position="223"/>
    </location>
</feature>
<proteinExistence type="predicted"/>
<gene>
    <name evidence="2" type="ORF">Ciccas_012055</name>
</gene>
<feature type="compositionally biased region" description="Basic and acidic residues" evidence="1">
    <location>
        <begin position="32"/>
        <end position="76"/>
    </location>
</feature>
<dbReference type="EMBL" id="JBJKFK010003956">
    <property type="protein sequence ID" value="KAL3309399.1"/>
    <property type="molecule type" value="Genomic_DNA"/>
</dbReference>
<feature type="region of interest" description="Disordered" evidence="1">
    <location>
        <begin position="1"/>
        <end position="109"/>
    </location>
</feature>
<reference evidence="2 3" key="1">
    <citation type="submission" date="2024-11" db="EMBL/GenBank/DDBJ databases">
        <title>Adaptive evolution of stress response genes in parasites aligns with host niche diversity.</title>
        <authorList>
            <person name="Hahn C."/>
            <person name="Resl P."/>
        </authorList>
    </citation>
    <scope>NUCLEOTIDE SEQUENCE [LARGE SCALE GENOMIC DNA]</scope>
    <source>
        <strain evidence="2">EGGRZ-B1_66</strain>
        <tissue evidence="2">Body</tissue>
    </source>
</reference>
<dbReference type="Gene3D" id="2.40.70.10">
    <property type="entry name" value="Acid Proteases"/>
    <property type="match status" value="1"/>
</dbReference>
<evidence type="ECO:0008006" key="4">
    <source>
        <dbReference type="Google" id="ProtNLM"/>
    </source>
</evidence>
<dbReference type="SUPFAM" id="SSF50630">
    <property type="entry name" value="Acid proteases"/>
    <property type="match status" value="1"/>
</dbReference>
<name>A0ABD2PQ76_9PLAT</name>
<evidence type="ECO:0000313" key="2">
    <source>
        <dbReference type="EMBL" id="KAL3309399.1"/>
    </source>
</evidence>
<dbReference type="CDD" id="cd00303">
    <property type="entry name" value="retropepsin_like"/>
    <property type="match status" value="1"/>
</dbReference>
<dbReference type="AlphaFoldDB" id="A0ABD2PQ76"/>
<dbReference type="InterPro" id="IPR021109">
    <property type="entry name" value="Peptidase_aspartic_dom_sf"/>
</dbReference>
<dbReference type="Proteomes" id="UP001626550">
    <property type="component" value="Unassembled WGS sequence"/>
</dbReference>
<organism evidence="2 3">
    <name type="scientific">Cichlidogyrus casuarinus</name>
    <dbReference type="NCBI Taxonomy" id="1844966"/>
    <lineage>
        <taxon>Eukaryota</taxon>
        <taxon>Metazoa</taxon>
        <taxon>Spiralia</taxon>
        <taxon>Lophotrochozoa</taxon>
        <taxon>Platyhelminthes</taxon>
        <taxon>Monogenea</taxon>
        <taxon>Monopisthocotylea</taxon>
        <taxon>Dactylogyridea</taxon>
        <taxon>Ancyrocephalidae</taxon>
        <taxon>Cichlidogyrus</taxon>
    </lineage>
</organism>
<protein>
    <recommendedName>
        <fullName evidence="4">Peptidase A2 domain-containing protein</fullName>
    </recommendedName>
</protein>
<evidence type="ECO:0000256" key="1">
    <source>
        <dbReference type="SAM" id="MobiDB-lite"/>
    </source>
</evidence>
<sequence length="428" mass="48462">MTRDLEESVQSQLTIDDDDTIMQVEESEDDHDVQPRRSDDHDTQPRRPDNHDVQPRRSNDHDAQPRRSDYHDEQPRRSNNYHDCCHAASRPHRYGDPRDGATPGDGLGAVREVRPSQEVVLDGARPHPILEVDHWESAGDPDSPLRCRYQPTGQQRPGLAVRRYTMVGEEAGAPTRDVDGSYPDNPRDGQANLSTEAPLPAFDKSGLDLNSTRSVKDASSGPRDGNATTISIFYRHRRVTVCRAHARFKERCYACGNPERCEWSRYFSDQVSHNLRCYTITSQKSDRVAVVCNNTRKLFLINTGSCISILDAAGVSPAMRRPVAGSCTTVTGEPFRIYEPTQLTIKINHRTYTHDFFVVDLGINILGADFLRKYDLKVDLTKKVLIDTKAGDYLSCVPMDRLAYIHAIAKKRAEPPSYRNFRKLPNRF</sequence>
<feature type="compositionally biased region" description="Acidic residues" evidence="1">
    <location>
        <begin position="15"/>
        <end position="31"/>
    </location>
</feature>
<keyword evidence="3" id="KW-1185">Reference proteome</keyword>
<accession>A0ABD2PQ76</accession>
<evidence type="ECO:0000313" key="3">
    <source>
        <dbReference type="Proteomes" id="UP001626550"/>
    </source>
</evidence>
<comment type="caution">
    <text evidence="2">The sequence shown here is derived from an EMBL/GenBank/DDBJ whole genome shotgun (WGS) entry which is preliminary data.</text>
</comment>